<reference evidence="2 3" key="1">
    <citation type="journal article" date="2015" name="Genome Biol. Evol.">
        <title>Phylogenomic analyses indicate that early fungi evolved digesting cell walls of algal ancestors of land plants.</title>
        <authorList>
            <person name="Chang Y."/>
            <person name="Wang S."/>
            <person name="Sekimoto S."/>
            <person name="Aerts A.L."/>
            <person name="Choi C."/>
            <person name="Clum A."/>
            <person name="LaButti K.M."/>
            <person name="Lindquist E.A."/>
            <person name="Yee Ngan C."/>
            <person name="Ohm R.A."/>
            <person name="Salamov A.A."/>
            <person name="Grigoriev I.V."/>
            <person name="Spatafora J.W."/>
            <person name="Berbee M.L."/>
        </authorList>
    </citation>
    <scope>NUCLEOTIDE SEQUENCE [LARGE SCALE GENOMIC DNA]</scope>
    <source>
        <strain evidence="2 3">NRRL 28638</strain>
    </source>
</reference>
<evidence type="ECO:0000313" key="2">
    <source>
        <dbReference type="EMBL" id="KXN71492.1"/>
    </source>
</evidence>
<organism evidence="2 3">
    <name type="scientific">Conidiobolus coronatus (strain ATCC 28846 / CBS 209.66 / NRRL 28638)</name>
    <name type="common">Delacroixia coronata</name>
    <dbReference type="NCBI Taxonomy" id="796925"/>
    <lineage>
        <taxon>Eukaryota</taxon>
        <taxon>Fungi</taxon>
        <taxon>Fungi incertae sedis</taxon>
        <taxon>Zoopagomycota</taxon>
        <taxon>Entomophthoromycotina</taxon>
        <taxon>Entomophthoromycetes</taxon>
        <taxon>Entomophthorales</taxon>
        <taxon>Ancylistaceae</taxon>
        <taxon>Conidiobolus</taxon>
    </lineage>
</organism>
<dbReference type="OMA" id="QWIEATR"/>
<dbReference type="Pfam" id="PF00650">
    <property type="entry name" value="CRAL_TRIO"/>
    <property type="match status" value="1"/>
</dbReference>
<dbReference type="PANTHER" id="PTHR46590">
    <property type="entry name" value="PHOSPHATIDYLINOSITOL TRANSFER PROTEIN CSR1-RELATED"/>
    <property type="match status" value="1"/>
</dbReference>
<sequence length="392" mass="44784">MTSISVKARTYNKLNLNDEELTKLKQVWKKVLDKMNNVEPKPVEDKNASNTGTFGRFSLKNMVRMSSSTSNEIELKVSGEELKSSYWNVVQADHPDSLVLRYLVARKWNVDDAVKMFLGSLEFFNGEVLRKVQTEGERCIKSSQLDSGAFYFHQTDKEGYLTLYVHAAKNFPSQYTNDEQLMYTLSIMITGYLMVGELGTITVVFDLAGFTMANLDLNYMKTLAKLLSDQYPETLKRVIVHGAPWIFGSVWAGISSFLDPVIKSKVIFTNGDEIKEYIEDTKLPKVLGGSNEYEFKYTPPSDDEVLMLAKDDEYERLAKERSALIEEFDRITYQWIDSGDSEIKTLRDALADKLAANHQSLWPYIHCKNLYHRAGVITPYDQISWAPVLKSE</sequence>
<dbReference type="Gene3D" id="3.40.525.10">
    <property type="entry name" value="CRAL-TRIO lipid binding domain"/>
    <property type="match status" value="1"/>
</dbReference>
<feature type="domain" description="CRAL-TRIO" evidence="1">
    <location>
        <begin position="138"/>
        <end position="295"/>
    </location>
</feature>
<dbReference type="InterPro" id="IPR001251">
    <property type="entry name" value="CRAL-TRIO_dom"/>
</dbReference>
<dbReference type="SUPFAM" id="SSF52087">
    <property type="entry name" value="CRAL/TRIO domain"/>
    <property type="match status" value="1"/>
</dbReference>
<dbReference type="SMART" id="SM01100">
    <property type="entry name" value="CRAL_TRIO_N"/>
    <property type="match status" value="1"/>
</dbReference>
<evidence type="ECO:0000313" key="3">
    <source>
        <dbReference type="Proteomes" id="UP000070444"/>
    </source>
</evidence>
<dbReference type="OrthoDB" id="43460at2759"/>
<dbReference type="PROSITE" id="PS50191">
    <property type="entry name" value="CRAL_TRIO"/>
    <property type="match status" value="1"/>
</dbReference>
<dbReference type="SMART" id="SM00516">
    <property type="entry name" value="SEC14"/>
    <property type="match status" value="1"/>
</dbReference>
<dbReference type="Proteomes" id="UP000070444">
    <property type="component" value="Unassembled WGS sequence"/>
</dbReference>
<dbReference type="CDD" id="cd00170">
    <property type="entry name" value="SEC14"/>
    <property type="match status" value="1"/>
</dbReference>
<name>A0A137P938_CONC2</name>
<dbReference type="EMBL" id="KQ964474">
    <property type="protein sequence ID" value="KXN71492.1"/>
    <property type="molecule type" value="Genomic_DNA"/>
</dbReference>
<dbReference type="PANTHER" id="PTHR46590:SF1">
    <property type="entry name" value="PHOSPHATIDYLINOSITOL TRANSFER PROTEIN CSR1"/>
    <property type="match status" value="1"/>
</dbReference>
<keyword evidence="3" id="KW-1185">Reference proteome</keyword>
<dbReference type="InterPro" id="IPR011074">
    <property type="entry name" value="CRAL/TRIO_N_dom"/>
</dbReference>
<dbReference type="InterPro" id="IPR052432">
    <property type="entry name" value="PITP/CRAL-TRIO"/>
</dbReference>
<accession>A0A137P938</accession>
<dbReference type="InterPro" id="IPR036273">
    <property type="entry name" value="CRAL/TRIO_N_dom_sf"/>
</dbReference>
<dbReference type="Pfam" id="PF03765">
    <property type="entry name" value="CRAL_TRIO_N"/>
    <property type="match status" value="1"/>
</dbReference>
<protein>
    <submittedName>
        <fullName evidence="2">CRAL/TRIO domain-containing protein</fullName>
    </submittedName>
</protein>
<proteinExistence type="predicted"/>
<dbReference type="InterPro" id="IPR036865">
    <property type="entry name" value="CRAL-TRIO_dom_sf"/>
</dbReference>
<dbReference type="AlphaFoldDB" id="A0A137P938"/>
<evidence type="ECO:0000259" key="1">
    <source>
        <dbReference type="PROSITE" id="PS50191"/>
    </source>
</evidence>
<dbReference type="SUPFAM" id="SSF46938">
    <property type="entry name" value="CRAL/TRIO N-terminal domain"/>
    <property type="match status" value="1"/>
</dbReference>
<gene>
    <name evidence="2" type="ORF">CONCODRAFT_78316</name>
</gene>